<feature type="region of interest" description="Disordered" evidence="3">
    <location>
        <begin position="332"/>
        <end position="359"/>
    </location>
</feature>
<name>A0ABP1FSU5_9CHLO</name>
<evidence type="ECO:0000256" key="3">
    <source>
        <dbReference type="SAM" id="MobiDB-lite"/>
    </source>
</evidence>
<feature type="region of interest" description="Disordered" evidence="3">
    <location>
        <begin position="383"/>
        <end position="423"/>
    </location>
</feature>
<feature type="compositionally biased region" description="Polar residues" evidence="3">
    <location>
        <begin position="391"/>
        <end position="404"/>
    </location>
</feature>
<dbReference type="Pfam" id="PF07707">
    <property type="entry name" value="BACK"/>
    <property type="match status" value="1"/>
</dbReference>
<dbReference type="SMART" id="SM00875">
    <property type="entry name" value="BACK"/>
    <property type="match status" value="1"/>
</dbReference>
<protein>
    <submittedName>
        <fullName evidence="5">G5444 protein</fullName>
    </submittedName>
</protein>
<dbReference type="Proteomes" id="UP001497392">
    <property type="component" value="Unassembled WGS sequence"/>
</dbReference>
<evidence type="ECO:0000313" key="5">
    <source>
        <dbReference type="EMBL" id="CAL5222998.1"/>
    </source>
</evidence>
<dbReference type="InterPro" id="IPR011705">
    <property type="entry name" value="BACK"/>
</dbReference>
<accession>A0ABP1FSU5</accession>
<keyword evidence="2" id="KW-0677">Repeat</keyword>
<comment type="caution">
    <text evidence="5">The sequence shown here is derived from an EMBL/GenBank/DDBJ whole genome shotgun (WGS) entry which is preliminary data.</text>
</comment>
<gene>
    <name evidence="5" type="primary">g5444</name>
    <name evidence="5" type="ORF">VP750_LOCUS4657</name>
</gene>
<reference evidence="5 6" key="1">
    <citation type="submission" date="2024-06" db="EMBL/GenBank/DDBJ databases">
        <authorList>
            <person name="Kraege A."/>
            <person name="Thomma B."/>
        </authorList>
    </citation>
    <scope>NUCLEOTIDE SEQUENCE [LARGE SCALE GENOMIC DNA]</scope>
</reference>
<dbReference type="Gene3D" id="1.25.40.420">
    <property type="match status" value="1"/>
</dbReference>
<organism evidence="5 6">
    <name type="scientific">Coccomyxa viridis</name>
    <dbReference type="NCBI Taxonomy" id="1274662"/>
    <lineage>
        <taxon>Eukaryota</taxon>
        <taxon>Viridiplantae</taxon>
        <taxon>Chlorophyta</taxon>
        <taxon>core chlorophytes</taxon>
        <taxon>Trebouxiophyceae</taxon>
        <taxon>Trebouxiophyceae incertae sedis</taxon>
        <taxon>Coccomyxaceae</taxon>
        <taxon>Coccomyxa</taxon>
    </lineage>
</organism>
<proteinExistence type="predicted"/>
<dbReference type="PANTHER" id="PTHR24412:SF441">
    <property type="entry name" value="KELCH-LIKE PROTEIN 28"/>
    <property type="match status" value="1"/>
</dbReference>
<keyword evidence="6" id="KW-1185">Reference proteome</keyword>
<dbReference type="PANTHER" id="PTHR24412">
    <property type="entry name" value="KELCH PROTEIN"/>
    <property type="match status" value="1"/>
</dbReference>
<evidence type="ECO:0000313" key="6">
    <source>
        <dbReference type="Proteomes" id="UP001497392"/>
    </source>
</evidence>
<sequence>MAAEAYSSARVLPLIRQAQVVDELLHGAKSVKAEVTERLATFIRNAALKYLVFGVEAPRESFARVMCSQTFEKAGVALRACVLMLEDAVRPRNCLRILAMAASTGNQRLLTRSAAVALLHFRQAVMQDRAGLLMLPKEVLGILLSHDCLQAGEGDVFSALGLWVMADEKERLQHLYPLTAQCVRVLNMGMKELSAMDQHALTPKCPSTLKLVAFGYLCACYGSSLPQEYAPIMGRSRRQRIAINPAALSLFSYNGATSSSPEGPLQLHGDLIRLWPAPQGRPEEASPAPYATLQQVRETLSGQSSGRAFAACSTEGLTYGVCRVLRTQGELLAGSSSSPPGEHEHSGPHPSQGQAASPFGVSTHCTAQEHFCLLDDARWSSAVAPAPPQHQPRSVSNEGRSSGLSEAPHDSMDHDASSARAQASGPCSAVECAAASDGAPRGSQAEASSMDIDVFNTSPSKSCSCAHIERRQAKAQSAACRQLLGAGKPLPDAGLQRRLF</sequence>
<keyword evidence="1" id="KW-0880">Kelch repeat</keyword>
<evidence type="ECO:0000256" key="1">
    <source>
        <dbReference type="ARBA" id="ARBA00022441"/>
    </source>
</evidence>
<dbReference type="EMBL" id="CAXHTA020000007">
    <property type="protein sequence ID" value="CAL5222998.1"/>
    <property type="molecule type" value="Genomic_DNA"/>
</dbReference>
<evidence type="ECO:0000259" key="4">
    <source>
        <dbReference type="SMART" id="SM00875"/>
    </source>
</evidence>
<feature type="domain" description="BACK" evidence="4">
    <location>
        <begin position="94"/>
        <end position="197"/>
    </location>
</feature>
<feature type="compositionally biased region" description="Basic and acidic residues" evidence="3">
    <location>
        <begin position="407"/>
        <end position="417"/>
    </location>
</feature>
<evidence type="ECO:0000256" key="2">
    <source>
        <dbReference type="ARBA" id="ARBA00022737"/>
    </source>
</evidence>